<evidence type="ECO:0000313" key="3">
    <source>
        <dbReference type="Proteomes" id="UP001333710"/>
    </source>
</evidence>
<dbReference type="EMBL" id="AP027272">
    <property type="protein sequence ID" value="BDX05327.1"/>
    <property type="molecule type" value="Genomic_DNA"/>
</dbReference>
<reference evidence="2" key="1">
    <citation type="submission" date="2023-01" db="EMBL/GenBank/DDBJ databases">
        <title>Complete genome sequence of Planctobacterium marinum strain Dej080120_11.</title>
        <authorList>
            <person name="Ueki S."/>
            <person name="Maruyama F."/>
        </authorList>
    </citation>
    <scope>NUCLEOTIDE SEQUENCE</scope>
    <source>
        <strain evidence="2">Dej080120_11</strain>
    </source>
</reference>
<feature type="domain" description="Solute-binding protein family 3/N-terminal" evidence="1">
    <location>
        <begin position="27"/>
        <end position="230"/>
    </location>
</feature>
<evidence type="ECO:0000259" key="1">
    <source>
        <dbReference type="Pfam" id="PF00497"/>
    </source>
</evidence>
<organism evidence="2 3">
    <name type="scientific">Planctobacterium marinum</name>
    <dbReference type="NCBI Taxonomy" id="1631968"/>
    <lineage>
        <taxon>Bacteria</taxon>
        <taxon>Pseudomonadati</taxon>
        <taxon>Pseudomonadota</taxon>
        <taxon>Gammaproteobacteria</taxon>
        <taxon>Alteromonadales</taxon>
        <taxon>Alteromonadaceae</taxon>
        <taxon>Planctobacterium</taxon>
    </lineage>
</organism>
<gene>
    <name evidence="2" type="ORF">MACH26_08480</name>
</gene>
<dbReference type="InterPro" id="IPR001638">
    <property type="entry name" value="Solute-binding_3/MltF_N"/>
</dbReference>
<dbReference type="Proteomes" id="UP001333710">
    <property type="component" value="Chromosome"/>
</dbReference>
<name>A0AA48KQR2_9ALTE</name>
<sequence>MSFSVSSTERQLIYPRPEAGIDKRQDFAIDLLQAILTKMPRKYQLQESLFPAQQDRALLLLNDKKLDIVWTGTSDHREKHYRAVRIPIQKGLLGWRLLLVNEDQKNLLRDVHTIEQLKLFSVGLGGGWPDVALFSDNGFVVHTTTSYEALFKMLQKRRFDLFPRSVLEVWSELESYKSMGIAVESNVALHYPYANFYFVHRDDKQLAQDIAQGFNQLIDSGEYERMFQKSYQHILDRAQLSERKILSLKNGFFRKPDDKEKKYYFNL</sequence>
<proteinExistence type="predicted"/>
<dbReference type="RefSeq" id="WP_338291295.1">
    <property type="nucleotide sequence ID" value="NZ_AP027272.1"/>
</dbReference>
<dbReference type="KEGG" id="pmaw:MACH26_08480"/>
<dbReference type="SUPFAM" id="SSF53850">
    <property type="entry name" value="Periplasmic binding protein-like II"/>
    <property type="match status" value="1"/>
</dbReference>
<protein>
    <recommendedName>
        <fullName evidence="1">Solute-binding protein family 3/N-terminal domain-containing protein</fullName>
    </recommendedName>
</protein>
<dbReference type="Gene3D" id="3.40.190.10">
    <property type="entry name" value="Periplasmic binding protein-like II"/>
    <property type="match status" value="2"/>
</dbReference>
<dbReference type="AlphaFoldDB" id="A0AA48KQR2"/>
<evidence type="ECO:0000313" key="2">
    <source>
        <dbReference type="EMBL" id="BDX05327.1"/>
    </source>
</evidence>
<accession>A0AA48KQR2</accession>
<keyword evidence="3" id="KW-1185">Reference proteome</keyword>
<dbReference type="Pfam" id="PF00497">
    <property type="entry name" value="SBP_bac_3"/>
    <property type="match status" value="1"/>
</dbReference>